<dbReference type="InterPro" id="IPR000192">
    <property type="entry name" value="Aminotrans_V_dom"/>
</dbReference>
<dbReference type="Gene3D" id="3.40.640.10">
    <property type="entry name" value="Type I PLP-dependent aspartate aminotransferase-like (Major domain)"/>
    <property type="match status" value="1"/>
</dbReference>
<dbReference type="Pfam" id="PF00266">
    <property type="entry name" value="Aminotran_5"/>
    <property type="match status" value="1"/>
</dbReference>
<dbReference type="PANTHER" id="PTHR43586">
    <property type="entry name" value="CYSTEINE DESULFURASE"/>
    <property type="match status" value="1"/>
</dbReference>
<evidence type="ECO:0000256" key="3">
    <source>
        <dbReference type="ARBA" id="ARBA00012239"/>
    </source>
</evidence>
<dbReference type="InterPro" id="IPR015424">
    <property type="entry name" value="PyrdxlP-dep_Trfase"/>
</dbReference>
<dbReference type="InterPro" id="IPR020578">
    <property type="entry name" value="Aminotrans_V_PyrdxlP_BS"/>
</dbReference>
<proteinExistence type="inferred from homology"/>
<dbReference type="EC" id="2.8.1.7" evidence="3"/>
<dbReference type="InterPro" id="IPR015421">
    <property type="entry name" value="PyrdxlP-dep_Trfase_major"/>
</dbReference>
<comment type="caution">
    <text evidence="9">The sequence shown here is derived from an EMBL/GenBank/DDBJ whole genome shotgun (WGS) entry which is preliminary data.</text>
</comment>
<dbReference type="PIRSF" id="PIRSF005572">
    <property type="entry name" value="NifS"/>
    <property type="match status" value="1"/>
</dbReference>
<protein>
    <recommendedName>
        <fullName evidence="3">cysteine desulfurase</fullName>
        <ecNumber evidence="3">2.8.1.7</ecNumber>
    </recommendedName>
</protein>
<evidence type="ECO:0000259" key="8">
    <source>
        <dbReference type="Pfam" id="PF00266"/>
    </source>
</evidence>
<comment type="similarity">
    <text evidence="2">Belongs to the class-V pyridoxal-phosphate-dependent aminotransferase family. Csd subfamily.</text>
</comment>
<dbReference type="InterPro" id="IPR016454">
    <property type="entry name" value="Cysteine_dSase"/>
</dbReference>
<dbReference type="GO" id="GO:0031071">
    <property type="term" value="F:cysteine desulfurase activity"/>
    <property type="evidence" value="ECO:0007669"/>
    <property type="project" value="UniProtKB-EC"/>
</dbReference>
<evidence type="ECO:0000256" key="1">
    <source>
        <dbReference type="ARBA" id="ARBA00001933"/>
    </source>
</evidence>
<dbReference type="Proteomes" id="UP000288215">
    <property type="component" value="Unassembled WGS sequence"/>
</dbReference>
<name>A0A444L679_METS7</name>
<dbReference type="GO" id="GO:0030170">
    <property type="term" value="F:pyridoxal phosphate binding"/>
    <property type="evidence" value="ECO:0007669"/>
    <property type="project" value="InterPro"/>
</dbReference>
<comment type="catalytic activity">
    <reaction evidence="6">
        <text>(sulfur carrier)-H + L-cysteine = (sulfur carrier)-SH + L-alanine</text>
        <dbReference type="Rhea" id="RHEA:43892"/>
        <dbReference type="Rhea" id="RHEA-COMP:14737"/>
        <dbReference type="Rhea" id="RHEA-COMP:14739"/>
        <dbReference type="ChEBI" id="CHEBI:29917"/>
        <dbReference type="ChEBI" id="CHEBI:35235"/>
        <dbReference type="ChEBI" id="CHEBI:57972"/>
        <dbReference type="ChEBI" id="CHEBI:64428"/>
        <dbReference type="EC" id="2.8.1.7"/>
    </reaction>
</comment>
<evidence type="ECO:0000256" key="4">
    <source>
        <dbReference type="ARBA" id="ARBA00022679"/>
    </source>
</evidence>
<reference evidence="9 10" key="1">
    <citation type="submission" date="2018-12" db="EMBL/GenBank/DDBJ databases">
        <title>The complete genome of the methanogenic archaea of the candidate phylum Verstraetearchaeota, obtained from the metagenome of underground thermal water.</title>
        <authorList>
            <person name="Kadnikov V.V."/>
            <person name="Mardanov A.V."/>
            <person name="Beletsky A.V."/>
            <person name="Karnachuk O.V."/>
            <person name="Ravin N.V."/>
        </authorList>
    </citation>
    <scope>NUCLEOTIDE SEQUENCE [LARGE SCALE GENOMIC DNA]</scope>
    <source>
        <strain evidence="9">Ch88</strain>
    </source>
</reference>
<dbReference type="SUPFAM" id="SSF53383">
    <property type="entry name" value="PLP-dependent transferases"/>
    <property type="match status" value="1"/>
</dbReference>
<dbReference type="AlphaFoldDB" id="A0A444L679"/>
<evidence type="ECO:0000256" key="5">
    <source>
        <dbReference type="ARBA" id="ARBA00022898"/>
    </source>
</evidence>
<dbReference type="EMBL" id="RXGA01000003">
    <property type="protein sequence ID" value="RWX73098.1"/>
    <property type="molecule type" value="Genomic_DNA"/>
</dbReference>
<feature type="domain" description="Aminotransferase class V" evidence="8">
    <location>
        <begin position="19"/>
        <end position="388"/>
    </location>
</feature>
<dbReference type="PANTHER" id="PTHR43586:SF8">
    <property type="entry name" value="CYSTEINE DESULFURASE 1, CHLOROPLASTIC"/>
    <property type="match status" value="1"/>
</dbReference>
<keyword evidence="4" id="KW-0808">Transferase</keyword>
<dbReference type="GO" id="GO:0006534">
    <property type="term" value="P:cysteine metabolic process"/>
    <property type="evidence" value="ECO:0007669"/>
    <property type="project" value="InterPro"/>
</dbReference>
<evidence type="ECO:0000313" key="10">
    <source>
        <dbReference type="Proteomes" id="UP000288215"/>
    </source>
</evidence>
<evidence type="ECO:0000256" key="7">
    <source>
        <dbReference type="RuleBase" id="RU004504"/>
    </source>
</evidence>
<dbReference type="CDD" id="cd06453">
    <property type="entry name" value="SufS_like"/>
    <property type="match status" value="1"/>
</dbReference>
<organism evidence="9 10">
    <name type="scientific">Methanosuratincola subterraneus</name>
    <dbReference type="NCBI Taxonomy" id="2593994"/>
    <lineage>
        <taxon>Archaea</taxon>
        <taxon>Thermoproteota</taxon>
        <taxon>Methanosuratincolia</taxon>
        <taxon>Candidatus Methanomethylicales</taxon>
        <taxon>Candidatus Methanomethylicaceae</taxon>
        <taxon>Candidatus Methanosuratincola (ex Vanwonterghem et al. 2016)</taxon>
    </lineage>
</organism>
<comment type="cofactor">
    <cofactor evidence="1 7">
        <name>pyridoxal 5'-phosphate</name>
        <dbReference type="ChEBI" id="CHEBI:597326"/>
    </cofactor>
</comment>
<evidence type="ECO:0000256" key="2">
    <source>
        <dbReference type="ARBA" id="ARBA00010447"/>
    </source>
</evidence>
<dbReference type="InterPro" id="IPR015422">
    <property type="entry name" value="PyrdxlP-dep_Trfase_small"/>
</dbReference>
<dbReference type="InterPro" id="IPR010970">
    <property type="entry name" value="Cys_dSase_SufS"/>
</dbReference>
<evidence type="ECO:0000256" key="6">
    <source>
        <dbReference type="ARBA" id="ARBA00050776"/>
    </source>
</evidence>
<keyword evidence="5" id="KW-0663">Pyridoxal phosphate</keyword>
<accession>A0A444L679</accession>
<evidence type="ECO:0000313" key="9">
    <source>
        <dbReference type="EMBL" id="RWX73098.1"/>
    </source>
</evidence>
<gene>
    <name evidence="9" type="ORF">Metus_1072</name>
</gene>
<dbReference type="PROSITE" id="PS00595">
    <property type="entry name" value="AA_TRANSFER_CLASS_5"/>
    <property type="match status" value="1"/>
</dbReference>
<sequence>MLNVQAVRRDFPFIRPGRVYLDSASTSLTPEPVLAKMLEYYREYRANVGRGVYTSSRRATEEFEAARKTLARLINAKPGEIVFVRNTSEAMNLVASGLGLRSGDKVVTTIQEHHSNYIIWLREKARKRIDLRVIGADASGDLNLPDMQREIEKGAKLVSVTHVSNVLGVKNPVEEIGKICRENGALLLIDGAQSVPHMRIDVKRIGCDFLAFSGHKMCGPTGVGALYIREDLQGDLEPLCIGGGSIEDVGVDYYTLRGGPYRFEAGTPAIAEVIGIGAAAEYLMDIGMENIEAHEADLTREILEGIQGDRRVKVYGSLDSGRRNGIISFNVDGMDPHDVAIALESAAGIMVRSGHHCALPLMKEVLKIGSGSVRASLYLYNTKSEVRTFVETISKISESAKGSTA</sequence>
<dbReference type="Gene3D" id="3.90.1150.10">
    <property type="entry name" value="Aspartate Aminotransferase, domain 1"/>
    <property type="match status" value="1"/>
</dbReference>